<dbReference type="EMBL" id="LHXK01000071">
    <property type="protein sequence ID" value="KXA88892.1"/>
    <property type="molecule type" value="Genomic_DNA"/>
</dbReference>
<organism evidence="1 2">
    <name type="scientific">candidate division MSBL1 archaeon SCGC-AAA259B11</name>
    <dbReference type="NCBI Taxonomy" id="1698260"/>
    <lineage>
        <taxon>Archaea</taxon>
        <taxon>Methanobacteriati</taxon>
        <taxon>Methanobacteriota</taxon>
        <taxon>candidate division MSBL1</taxon>
    </lineage>
</organism>
<keyword evidence="2" id="KW-1185">Reference proteome</keyword>
<sequence>MKKATLLNSDLGTHSGGIPTTLKKLDVRFKDVSIRNFDGKSDEDYALSLTHILTAGANIIDFEVLKLRF</sequence>
<protein>
    <submittedName>
        <fullName evidence="1">Uncharacterized protein</fullName>
    </submittedName>
</protein>
<name>A0A133U3X6_9EURY</name>
<gene>
    <name evidence="1" type="ORF">AKJ61_03975</name>
</gene>
<accession>A0A133U3X6</accession>
<comment type="caution">
    <text evidence="1">The sequence shown here is derived from an EMBL/GenBank/DDBJ whole genome shotgun (WGS) entry which is preliminary data.</text>
</comment>
<dbReference type="AlphaFoldDB" id="A0A133U3X6"/>
<proteinExistence type="predicted"/>
<reference evidence="1 2" key="1">
    <citation type="journal article" date="2016" name="Sci. Rep.">
        <title>Metabolic traits of an uncultured archaeal lineage -MSBL1- from brine pools of the Red Sea.</title>
        <authorList>
            <person name="Mwirichia R."/>
            <person name="Alam I."/>
            <person name="Rashid M."/>
            <person name="Vinu M."/>
            <person name="Ba-Alawi W."/>
            <person name="Anthony Kamau A."/>
            <person name="Kamanda Ngugi D."/>
            <person name="Goker M."/>
            <person name="Klenk H.P."/>
            <person name="Bajic V."/>
            <person name="Stingl U."/>
        </authorList>
    </citation>
    <scope>NUCLEOTIDE SEQUENCE [LARGE SCALE GENOMIC DNA]</scope>
    <source>
        <strain evidence="1">SCGC-AAA259B11</strain>
    </source>
</reference>
<dbReference type="Proteomes" id="UP000070184">
    <property type="component" value="Unassembled WGS sequence"/>
</dbReference>
<evidence type="ECO:0000313" key="2">
    <source>
        <dbReference type="Proteomes" id="UP000070184"/>
    </source>
</evidence>
<evidence type="ECO:0000313" key="1">
    <source>
        <dbReference type="EMBL" id="KXA88892.1"/>
    </source>
</evidence>